<feature type="transmembrane region" description="Helical" evidence="5">
    <location>
        <begin position="217"/>
        <end position="238"/>
    </location>
</feature>
<comment type="subcellular location">
    <subcellularLocation>
        <location evidence="1">Cell membrane</location>
        <topology evidence="1">Multi-pass membrane protein</topology>
    </subcellularLocation>
</comment>
<dbReference type="AlphaFoldDB" id="A0A853BEA7"/>
<dbReference type="GO" id="GO:0046943">
    <property type="term" value="F:carboxylic acid transmembrane transporter activity"/>
    <property type="evidence" value="ECO:0007669"/>
    <property type="project" value="TreeGrafter"/>
</dbReference>
<reference evidence="7 8" key="1">
    <citation type="submission" date="2020-07" db="EMBL/GenBank/DDBJ databases">
        <title>Sequencing the genomes of 1000 actinobacteria strains.</title>
        <authorList>
            <person name="Klenk H.-P."/>
        </authorList>
    </citation>
    <scope>NUCLEOTIDE SEQUENCE [LARGE SCALE GENOMIC DNA]</scope>
    <source>
        <strain evidence="7 8">DSM 104006</strain>
    </source>
</reference>
<evidence type="ECO:0000256" key="4">
    <source>
        <dbReference type="ARBA" id="ARBA00023136"/>
    </source>
</evidence>
<dbReference type="GO" id="GO:0005886">
    <property type="term" value="C:plasma membrane"/>
    <property type="evidence" value="ECO:0007669"/>
    <property type="project" value="UniProtKB-SubCell"/>
</dbReference>
<evidence type="ECO:0000256" key="2">
    <source>
        <dbReference type="ARBA" id="ARBA00022692"/>
    </source>
</evidence>
<dbReference type="InterPro" id="IPR020846">
    <property type="entry name" value="MFS_dom"/>
</dbReference>
<dbReference type="Pfam" id="PF07690">
    <property type="entry name" value="MFS_1"/>
    <property type="match status" value="1"/>
</dbReference>
<evidence type="ECO:0000313" key="8">
    <source>
        <dbReference type="Proteomes" id="UP000549616"/>
    </source>
</evidence>
<comment type="caution">
    <text evidence="7">The sequence shown here is derived from an EMBL/GenBank/DDBJ whole genome shotgun (WGS) entry which is preliminary data.</text>
</comment>
<evidence type="ECO:0000259" key="6">
    <source>
        <dbReference type="PROSITE" id="PS50850"/>
    </source>
</evidence>
<keyword evidence="2 5" id="KW-0812">Transmembrane</keyword>
<feature type="transmembrane region" description="Helical" evidence="5">
    <location>
        <begin position="280"/>
        <end position="298"/>
    </location>
</feature>
<dbReference type="EMBL" id="JACCFK010000002">
    <property type="protein sequence ID" value="NYI92991.1"/>
    <property type="molecule type" value="Genomic_DNA"/>
</dbReference>
<dbReference type="PANTHER" id="PTHR23508:SF10">
    <property type="entry name" value="CARBOXYLIC ACID TRANSPORTER PROTEIN HOMOLOG"/>
    <property type="match status" value="1"/>
</dbReference>
<dbReference type="PROSITE" id="PS00217">
    <property type="entry name" value="SUGAR_TRANSPORT_2"/>
    <property type="match status" value="1"/>
</dbReference>
<feature type="transmembrane region" description="Helical" evidence="5">
    <location>
        <begin position="250"/>
        <end position="273"/>
    </location>
</feature>
<evidence type="ECO:0000256" key="5">
    <source>
        <dbReference type="SAM" id="Phobius"/>
    </source>
</evidence>
<dbReference type="Gene3D" id="1.20.1250.20">
    <property type="entry name" value="MFS general substrate transporter like domains"/>
    <property type="match status" value="2"/>
</dbReference>
<dbReference type="InterPro" id="IPR036259">
    <property type="entry name" value="MFS_trans_sf"/>
</dbReference>
<feature type="transmembrane region" description="Helical" evidence="5">
    <location>
        <begin position="74"/>
        <end position="98"/>
    </location>
</feature>
<dbReference type="Proteomes" id="UP000549616">
    <property type="component" value="Unassembled WGS sequence"/>
</dbReference>
<proteinExistence type="predicted"/>
<evidence type="ECO:0000256" key="1">
    <source>
        <dbReference type="ARBA" id="ARBA00004651"/>
    </source>
</evidence>
<organism evidence="7 8">
    <name type="scientific">Amycolatopsis endophytica</name>
    <dbReference type="NCBI Taxonomy" id="860233"/>
    <lineage>
        <taxon>Bacteria</taxon>
        <taxon>Bacillati</taxon>
        <taxon>Actinomycetota</taxon>
        <taxon>Actinomycetes</taxon>
        <taxon>Pseudonocardiales</taxon>
        <taxon>Pseudonocardiaceae</taxon>
        <taxon>Amycolatopsis</taxon>
    </lineage>
</organism>
<dbReference type="SUPFAM" id="SSF103473">
    <property type="entry name" value="MFS general substrate transporter"/>
    <property type="match status" value="1"/>
</dbReference>
<name>A0A853BEA7_9PSEU</name>
<feature type="transmembrane region" description="Helical" evidence="5">
    <location>
        <begin position="304"/>
        <end position="326"/>
    </location>
</feature>
<dbReference type="InterPro" id="IPR011701">
    <property type="entry name" value="MFS"/>
</dbReference>
<gene>
    <name evidence="7" type="ORF">HNR02_006366</name>
</gene>
<keyword evidence="3 5" id="KW-1133">Transmembrane helix</keyword>
<dbReference type="PROSITE" id="PS50850">
    <property type="entry name" value="MFS"/>
    <property type="match status" value="1"/>
</dbReference>
<feature type="transmembrane region" description="Helical" evidence="5">
    <location>
        <begin position="104"/>
        <end position="122"/>
    </location>
</feature>
<keyword evidence="8" id="KW-1185">Reference proteome</keyword>
<evidence type="ECO:0000313" key="7">
    <source>
        <dbReference type="EMBL" id="NYI92991.1"/>
    </source>
</evidence>
<protein>
    <submittedName>
        <fullName evidence="7">MFS family permease</fullName>
    </submittedName>
</protein>
<feature type="transmembrane region" description="Helical" evidence="5">
    <location>
        <begin position="363"/>
        <end position="385"/>
    </location>
</feature>
<dbReference type="InterPro" id="IPR005829">
    <property type="entry name" value="Sugar_transporter_CS"/>
</dbReference>
<keyword evidence="4 5" id="KW-0472">Membrane</keyword>
<dbReference type="PANTHER" id="PTHR23508">
    <property type="entry name" value="CARBOXYLIC ACID TRANSPORTER PROTEIN HOMOLOG"/>
    <property type="match status" value="1"/>
</dbReference>
<sequence>MANRTKWTVLASCFLAYTFDAVELVALTVALPTIRSDLHLTAVQGGWLATATLLGIGFSSLSAGWFADNHGRKTALLTSLLVFGVFTALLAVPGGFWLLLTLRFVAGFGLGGVWSAVSTLVVEAWPEHQRARAVAFVIAAFPVGGVIASLAGSLLLPDWRLMFLVLGAAVLVPVLVVAVTIEESTSWLAQRRTGAGERSRSVTIKEIFAPELRKSTVLGTVVVALAQVGFWGVSTWLPTFLTGRGLDIKLVALLVAANNAAMFVGYNVFGYVADRIGRKVTIMLTLLASALILPVYVLTTSHSVLVWIGPLFAFLASFGALFGAYLGGLFPTRVRASGAGFCFNVGRGVSAFAPLALGGLAAGYGLSSGLIVCAGFFVLSALGMIPLPRLEAAGAADRAVAASPDTVSG</sequence>
<feature type="transmembrane region" description="Helical" evidence="5">
    <location>
        <begin position="46"/>
        <end position="67"/>
    </location>
</feature>
<feature type="domain" description="Major facilitator superfamily (MFS) profile" evidence="6">
    <location>
        <begin position="9"/>
        <end position="392"/>
    </location>
</feature>
<dbReference type="RefSeq" id="WP_179777244.1">
    <property type="nucleotide sequence ID" value="NZ_JACCFK010000002.1"/>
</dbReference>
<feature type="transmembrane region" description="Helical" evidence="5">
    <location>
        <begin position="161"/>
        <end position="181"/>
    </location>
</feature>
<accession>A0A853BEA7</accession>
<evidence type="ECO:0000256" key="3">
    <source>
        <dbReference type="ARBA" id="ARBA00022989"/>
    </source>
</evidence>
<feature type="transmembrane region" description="Helical" evidence="5">
    <location>
        <begin position="134"/>
        <end position="155"/>
    </location>
</feature>